<organism evidence="11 12">
    <name type="scientific">Symbiodinium necroappetens</name>
    <dbReference type="NCBI Taxonomy" id="1628268"/>
    <lineage>
        <taxon>Eukaryota</taxon>
        <taxon>Sar</taxon>
        <taxon>Alveolata</taxon>
        <taxon>Dinophyceae</taxon>
        <taxon>Suessiales</taxon>
        <taxon>Symbiodiniaceae</taxon>
        <taxon>Symbiodinium</taxon>
    </lineage>
</organism>
<dbReference type="GO" id="GO:0005737">
    <property type="term" value="C:cytoplasm"/>
    <property type="evidence" value="ECO:0007669"/>
    <property type="project" value="TreeGrafter"/>
</dbReference>
<name>A0A812UKX6_9DINO</name>
<protein>
    <recommendedName>
        <fullName evidence="1">thioredoxin-dependent peroxiredoxin</fullName>
        <ecNumber evidence="1">1.11.1.24</ecNumber>
    </recommendedName>
    <alternativeName>
        <fullName evidence="7">Thioredoxin peroxidase</fullName>
    </alternativeName>
</protein>
<dbReference type="InterPro" id="IPR050924">
    <property type="entry name" value="Peroxiredoxin_BCP/PrxQ"/>
</dbReference>
<proteinExistence type="inferred from homology"/>
<dbReference type="AlphaFoldDB" id="A0A812UKX6"/>
<dbReference type="PROSITE" id="PS51352">
    <property type="entry name" value="THIOREDOXIN_2"/>
    <property type="match status" value="1"/>
</dbReference>
<evidence type="ECO:0000313" key="12">
    <source>
        <dbReference type="Proteomes" id="UP000601435"/>
    </source>
</evidence>
<evidence type="ECO:0000256" key="2">
    <source>
        <dbReference type="ARBA" id="ARBA00022559"/>
    </source>
</evidence>
<comment type="similarity">
    <text evidence="8">Belongs to the peroxiredoxin family. BCP/PrxQ subfamily.</text>
</comment>
<dbReference type="GO" id="GO:0045454">
    <property type="term" value="P:cell redox homeostasis"/>
    <property type="evidence" value="ECO:0007669"/>
    <property type="project" value="TreeGrafter"/>
</dbReference>
<dbReference type="Pfam" id="PF00578">
    <property type="entry name" value="AhpC-TSA"/>
    <property type="match status" value="1"/>
</dbReference>
<dbReference type="PANTHER" id="PTHR42801:SF22">
    <property type="entry name" value="PEROXIREDOXIN SLL0755-RELATED"/>
    <property type="match status" value="1"/>
</dbReference>
<evidence type="ECO:0000256" key="1">
    <source>
        <dbReference type="ARBA" id="ARBA00013017"/>
    </source>
</evidence>
<dbReference type="EC" id="1.11.1.24" evidence="1"/>
<evidence type="ECO:0000256" key="6">
    <source>
        <dbReference type="ARBA" id="ARBA00023284"/>
    </source>
</evidence>
<gene>
    <name evidence="11" type="primary">bcp</name>
    <name evidence="11" type="ORF">SNEC2469_LOCUS16551</name>
</gene>
<keyword evidence="12" id="KW-1185">Reference proteome</keyword>
<sequence>ASPGLIIEFRARGTVQPGEPAPDFKLPASTGGELSLKELLEGNEYLVMFFRPSSRFRGGGLDEVKYFNRAQKALAERGATVVGIQREPLKALQTQSKGLDLNFPLLCDVKGEVAKLYGAYIELEEQGPNTDRKTFIIGKDGFVKTAFVAVGYDADKFALQNHVADVVRVLGGDPKKTKEDIQP</sequence>
<feature type="non-terminal residue" evidence="11">
    <location>
        <position position="183"/>
    </location>
</feature>
<dbReference type="InterPro" id="IPR000866">
    <property type="entry name" value="AhpC/TSA"/>
</dbReference>
<evidence type="ECO:0000256" key="3">
    <source>
        <dbReference type="ARBA" id="ARBA00022862"/>
    </source>
</evidence>
<evidence type="ECO:0000256" key="8">
    <source>
        <dbReference type="ARBA" id="ARBA00038489"/>
    </source>
</evidence>
<dbReference type="Gene3D" id="3.40.30.10">
    <property type="entry name" value="Glutaredoxin"/>
    <property type="match status" value="1"/>
</dbReference>
<keyword evidence="4" id="KW-0560">Oxidoreductase</keyword>
<keyword evidence="2" id="KW-0575">Peroxidase</keyword>
<dbReference type="EMBL" id="CAJNJA010026979">
    <property type="protein sequence ID" value="CAE7568316.1"/>
    <property type="molecule type" value="Genomic_DNA"/>
</dbReference>
<evidence type="ECO:0000256" key="5">
    <source>
        <dbReference type="ARBA" id="ARBA00023157"/>
    </source>
</evidence>
<dbReference type="SUPFAM" id="SSF52833">
    <property type="entry name" value="Thioredoxin-like"/>
    <property type="match status" value="1"/>
</dbReference>
<evidence type="ECO:0000313" key="11">
    <source>
        <dbReference type="EMBL" id="CAE7568316.1"/>
    </source>
</evidence>
<dbReference type="GO" id="GO:0008379">
    <property type="term" value="F:thioredoxin peroxidase activity"/>
    <property type="evidence" value="ECO:0007669"/>
    <property type="project" value="TreeGrafter"/>
</dbReference>
<feature type="domain" description="Thioredoxin" evidence="10">
    <location>
        <begin position="15"/>
        <end position="168"/>
    </location>
</feature>
<keyword evidence="6" id="KW-0676">Redox-active center</keyword>
<reference evidence="11" key="1">
    <citation type="submission" date="2021-02" db="EMBL/GenBank/DDBJ databases">
        <authorList>
            <person name="Dougan E. K."/>
            <person name="Rhodes N."/>
            <person name="Thang M."/>
            <person name="Chan C."/>
        </authorList>
    </citation>
    <scope>NUCLEOTIDE SEQUENCE</scope>
</reference>
<dbReference type="InterPro" id="IPR013766">
    <property type="entry name" value="Thioredoxin_domain"/>
</dbReference>
<evidence type="ECO:0000256" key="9">
    <source>
        <dbReference type="ARBA" id="ARBA00049091"/>
    </source>
</evidence>
<dbReference type="CDD" id="cd03017">
    <property type="entry name" value="PRX_BCP"/>
    <property type="match status" value="1"/>
</dbReference>
<evidence type="ECO:0000256" key="7">
    <source>
        <dbReference type="ARBA" id="ARBA00032824"/>
    </source>
</evidence>
<dbReference type="InterPro" id="IPR036249">
    <property type="entry name" value="Thioredoxin-like_sf"/>
</dbReference>
<keyword evidence="5" id="KW-1015">Disulfide bond</keyword>
<dbReference type="OrthoDB" id="338622at2759"/>
<accession>A0A812UKX6</accession>
<keyword evidence="3" id="KW-0049">Antioxidant</keyword>
<dbReference type="PANTHER" id="PTHR42801">
    <property type="entry name" value="THIOREDOXIN-DEPENDENT PEROXIDE REDUCTASE"/>
    <property type="match status" value="1"/>
</dbReference>
<dbReference type="GO" id="GO:0034599">
    <property type="term" value="P:cellular response to oxidative stress"/>
    <property type="evidence" value="ECO:0007669"/>
    <property type="project" value="TreeGrafter"/>
</dbReference>
<feature type="non-terminal residue" evidence="11">
    <location>
        <position position="1"/>
    </location>
</feature>
<evidence type="ECO:0000256" key="4">
    <source>
        <dbReference type="ARBA" id="ARBA00023002"/>
    </source>
</evidence>
<evidence type="ECO:0000259" key="10">
    <source>
        <dbReference type="PROSITE" id="PS51352"/>
    </source>
</evidence>
<dbReference type="Proteomes" id="UP000601435">
    <property type="component" value="Unassembled WGS sequence"/>
</dbReference>
<comment type="caution">
    <text evidence="11">The sequence shown here is derived from an EMBL/GenBank/DDBJ whole genome shotgun (WGS) entry which is preliminary data.</text>
</comment>
<comment type="catalytic activity">
    <reaction evidence="9">
        <text>a hydroperoxide + [thioredoxin]-dithiol = an alcohol + [thioredoxin]-disulfide + H2O</text>
        <dbReference type="Rhea" id="RHEA:62620"/>
        <dbReference type="Rhea" id="RHEA-COMP:10698"/>
        <dbReference type="Rhea" id="RHEA-COMP:10700"/>
        <dbReference type="ChEBI" id="CHEBI:15377"/>
        <dbReference type="ChEBI" id="CHEBI:29950"/>
        <dbReference type="ChEBI" id="CHEBI:30879"/>
        <dbReference type="ChEBI" id="CHEBI:35924"/>
        <dbReference type="ChEBI" id="CHEBI:50058"/>
        <dbReference type="EC" id="1.11.1.24"/>
    </reaction>
</comment>